<protein>
    <submittedName>
        <fullName evidence="1">Uncharacterized protein</fullName>
    </submittedName>
</protein>
<accession>A0ACC5R7I4</accession>
<gene>
    <name evidence="1" type="ORF">JHL16_19690</name>
</gene>
<comment type="caution">
    <text evidence="1">The sequence shown here is derived from an EMBL/GenBank/DDBJ whole genome shotgun (WGS) entry which is preliminary data.</text>
</comment>
<evidence type="ECO:0000313" key="2">
    <source>
        <dbReference type="Proteomes" id="UP000616151"/>
    </source>
</evidence>
<evidence type="ECO:0000313" key="1">
    <source>
        <dbReference type="EMBL" id="MBK1868587.1"/>
    </source>
</evidence>
<sequence>MNARHRSIRLQIMLDSAEVAALDDWRFNRRMPSRAAAVREIIRRGLAAEGFAIAVANRKSADYGIIDKSGED</sequence>
<organism evidence="1 2">
    <name type="scientific">Taklimakanibacter albus</name>
    <dbReference type="NCBI Taxonomy" id="2800327"/>
    <lineage>
        <taxon>Bacteria</taxon>
        <taxon>Pseudomonadati</taxon>
        <taxon>Pseudomonadota</taxon>
        <taxon>Alphaproteobacteria</taxon>
        <taxon>Hyphomicrobiales</taxon>
        <taxon>Aestuariivirgaceae</taxon>
        <taxon>Taklimakanibacter</taxon>
    </lineage>
</organism>
<name>A0ACC5R7I4_9HYPH</name>
<dbReference type="EMBL" id="JAENHL010000007">
    <property type="protein sequence ID" value="MBK1868587.1"/>
    <property type="molecule type" value="Genomic_DNA"/>
</dbReference>
<reference evidence="1" key="1">
    <citation type="submission" date="2021-01" db="EMBL/GenBank/DDBJ databases">
        <authorList>
            <person name="Sun Q."/>
        </authorList>
    </citation>
    <scope>NUCLEOTIDE SEQUENCE</scope>
    <source>
        <strain evidence="1">YIM B02566</strain>
    </source>
</reference>
<proteinExistence type="predicted"/>
<dbReference type="Proteomes" id="UP000616151">
    <property type="component" value="Unassembled WGS sequence"/>
</dbReference>
<keyword evidence="2" id="KW-1185">Reference proteome</keyword>